<gene>
    <name evidence="1" type="ORF">TGDOM2_360940</name>
</gene>
<evidence type="ECO:0000313" key="2">
    <source>
        <dbReference type="Proteomes" id="UP000028837"/>
    </source>
</evidence>
<reference evidence="1 2" key="1">
    <citation type="submission" date="2014-02" db="EMBL/GenBank/DDBJ databases">
        <authorList>
            <person name="Sibley D."/>
            <person name="Venepally P."/>
            <person name="Karamycheva S."/>
            <person name="Hadjithomas M."/>
            <person name="Khan A."/>
            <person name="Brunk B."/>
            <person name="Roos D."/>
            <person name="Caler E."/>
            <person name="Lorenzi H."/>
        </authorList>
    </citation>
    <scope>NUCLEOTIDE SEQUENCE [LARGE SCALE GENOMIC DNA]</scope>
    <source>
        <strain evidence="1 2">GAB2-2007-GAL-DOM2</strain>
    </source>
</reference>
<accession>A0A086KI46</accession>
<organism evidence="1 2">
    <name type="scientific">Toxoplasma gondii GAB2-2007-GAL-DOM2</name>
    <dbReference type="NCBI Taxonomy" id="1130820"/>
    <lineage>
        <taxon>Eukaryota</taxon>
        <taxon>Sar</taxon>
        <taxon>Alveolata</taxon>
        <taxon>Apicomplexa</taxon>
        <taxon>Conoidasida</taxon>
        <taxon>Coccidia</taxon>
        <taxon>Eucoccidiorida</taxon>
        <taxon>Eimeriorina</taxon>
        <taxon>Sarcocystidae</taxon>
        <taxon>Toxoplasma</taxon>
    </lineage>
</organism>
<dbReference type="VEuPathDB" id="ToxoDB:TGDOM2_360940"/>
<evidence type="ECO:0000313" key="1">
    <source>
        <dbReference type="EMBL" id="KFG44064.1"/>
    </source>
</evidence>
<comment type="caution">
    <text evidence="1">The sequence shown here is derived from an EMBL/GenBank/DDBJ whole genome shotgun (WGS) entry which is preliminary data.</text>
</comment>
<sequence>MHWEELPSSADASRLFLGRGSRRRGQLSTGVLSVCRSLFSRLSFCYSVNPPRVRSRDLSLSPRLSPSPLLSPAPFSLSLRRACSFWSYVSPPLFRLLRPFSAAAVLVVSLSLRVSGVRGMQK</sequence>
<name>A0A086KI46_TOXGO</name>
<proteinExistence type="predicted"/>
<dbReference type="EMBL" id="AHZU02000458">
    <property type="protein sequence ID" value="KFG44064.1"/>
    <property type="molecule type" value="Genomic_DNA"/>
</dbReference>
<dbReference type="Proteomes" id="UP000028837">
    <property type="component" value="Unassembled WGS sequence"/>
</dbReference>
<dbReference type="AlphaFoldDB" id="A0A086KI46"/>
<protein>
    <submittedName>
        <fullName evidence="1">Uncharacterized protein</fullName>
    </submittedName>
</protein>